<protein>
    <submittedName>
        <fullName evidence="1">Uncharacterized protein</fullName>
    </submittedName>
</protein>
<sequence>MGHLWFTASLFRVVGLVFSLEVLLVGDFQSFTHFWFLSL</sequence>
<comment type="caution">
    <text evidence="1">The sequence shown here is derived from an EMBL/GenBank/DDBJ whole genome shotgun (WGS) entry which is preliminary data.</text>
</comment>
<dbReference type="Proteomes" id="UP000811246">
    <property type="component" value="Chromosome 1"/>
</dbReference>
<reference evidence="1" key="1">
    <citation type="submission" date="2021-01" db="EMBL/GenBank/DDBJ databases">
        <authorList>
            <person name="Lovell J.T."/>
            <person name="Bentley N."/>
            <person name="Bhattarai G."/>
            <person name="Jenkins J.W."/>
            <person name="Sreedasyam A."/>
            <person name="Alarcon Y."/>
            <person name="Bock C."/>
            <person name="Boston L."/>
            <person name="Carlson J."/>
            <person name="Cervantes K."/>
            <person name="Clermont K."/>
            <person name="Krom N."/>
            <person name="Kubenka K."/>
            <person name="Mamidi S."/>
            <person name="Mattison C."/>
            <person name="Monteros M."/>
            <person name="Pisani C."/>
            <person name="Plott C."/>
            <person name="Rajasekar S."/>
            <person name="Rhein H.S."/>
            <person name="Rohla C."/>
            <person name="Song M."/>
            <person name="Hilaire R.S."/>
            <person name="Shu S."/>
            <person name="Wells L."/>
            <person name="Wang X."/>
            <person name="Webber J."/>
            <person name="Heerema R.J."/>
            <person name="Klein P."/>
            <person name="Conner P."/>
            <person name="Grauke L."/>
            <person name="Grimwood J."/>
            <person name="Schmutz J."/>
            <person name="Randall J.J."/>
        </authorList>
    </citation>
    <scope>NUCLEOTIDE SEQUENCE</scope>
    <source>
        <tissue evidence="1">Leaf</tissue>
    </source>
</reference>
<evidence type="ECO:0000313" key="2">
    <source>
        <dbReference type="Proteomes" id="UP000811246"/>
    </source>
</evidence>
<gene>
    <name evidence="1" type="ORF">I3842_01G191800</name>
</gene>
<organism evidence="1 2">
    <name type="scientific">Carya illinoinensis</name>
    <name type="common">Pecan</name>
    <dbReference type="NCBI Taxonomy" id="32201"/>
    <lineage>
        <taxon>Eukaryota</taxon>
        <taxon>Viridiplantae</taxon>
        <taxon>Streptophyta</taxon>
        <taxon>Embryophyta</taxon>
        <taxon>Tracheophyta</taxon>
        <taxon>Spermatophyta</taxon>
        <taxon>Magnoliopsida</taxon>
        <taxon>eudicotyledons</taxon>
        <taxon>Gunneridae</taxon>
        <taxon>Pentapetalae</taxon>
        <taxon>rosids</taxon>
        <taxon>fabids</taxon>
        <taxon>Fagales</taxon>
        <taxon>Juglandaceae</taxon>
        <taxon>Carya</taxon>
    </lineage>
</organism>
<accession>A0A922G277</accession>
<name>A0A922G277_CARIL</name>
<dbReference type="EMBL" id="CM031825">
    <property type="protein sequence ID" value="KAG6732721.1"/>
    <property type="molecule type" value="Genomic_DNA"/>
</dbReference>
<evidence type="ECO:0000313" key="1">
    <source>
        <dbReference type="EMBL" id="KAG6732721.1"/>
    </source>
</evidence>
<proteinExistence type="predicted"/>
<dbReference type="AlphaFoldDB" id="A0A922G277"/>